<name>A0A520MUX9_9GAMM</name>
<reference evidence="2 3" key="1">
    <citation type="submission" date="2019-02" db="EMBL/GenBank/DDBJ databases">
        <title>Prokaryotic population dynamics and viral predation in marine succession experiment using metagenomics: the confinement effect.</title>
        <authorList>
            <person name="Haro-Moreno J.M."/>
            <person name="Rodriguez-Valera F."/>
            <person name="Lopez-Perez M."/>
        </authorList>
    </citation>
    <scope>NUCLEOTIDE SEQUENCE [LARGE SCALE GENOMIC DNA]</scope>
    <source>
        <strain evidence="2">MED-G166</strain>
    </source>
</reference>
<comment type="caution">
    <text evidence="2">The sequence shown here is derived from an EMBL/GenBank/DDBJ whole genome shotgun (WGS) entry which is preliminary data.</text>
</comment>
<dbReference type="EMBL" id="SHBL01000001">
    <property type="protein sequence ID" value="RZO24984.1"/>
    <property type="molecule type" value="Genomic_DNA"/>
</dbReference>
<evidence type="ECO:0008006" key="4">
    <source>
        <dbReference type="Google" id="ProtNLM"/>
    </source>
</evidence>
<sequence>MVTDTIIIIVQIIAALGVVVSVIYLGIQIHQQNEITKAQFGHSLTQRQYERYFATAKDSEFADFLAKDWGGKLTHGEEWRASMFIVMALVDIFDVYEKFKKGFVEEKHLTVRMNALKLGTMKTPLARGVWDFWKVTRDTDFIEWFEDEMFSGESKEWNKDGGYVPDGIKSSIRRD</sequence>
<accession>A0A520MUX9</accession>
<protein>
    <recommendedName>
        <fullName evidence="4">DUF4760 domain-containing protein</fullName>
    </recommendedName>
</protein>
<evidence type="ECO:0000313" key="3">
    <source>
        <dbReference type="Proteomes" id="UP000320146"/>
    </source>
</evidence>
<evidence type="ECO:0000313" key="2">
    <source>
        <dbReference type="EMBL" id="RZO24984.1"/>
    </source>
</evidence>
<organism evidence="2 3">
    <name type="scientific">SAR86 cluster bacterium</name>
    <dbReference type="NCBI Taxonomy" id="2030880"/>
    <lineage>
        <taxon>Bacteria</taxon>
        <taxon>Pseudomonadati</taxon>
        <taxon>Pseudomonadota</taxon>
        <taxon>Gammaproteobacteria</taxon>
        <taxon>SAR86 cluster</taxon>
    </lineage>
</organism>
<keyword evidence="1" id="KW-0812">Transmembrane</keyword>
<keyword evidence="1" id="KW-1133">Transmembrane helix</keyword>
<gene>
    <name evidence="2" type="ORF">EVA99_00065</name>
</gene>
<keyword evidence="1" id="KW-0472">Membrane</keyword>
<dbReference type="AlphaFoldDB" id="A0A520MUX9"/>
<dbReference type="Proteomes" id="UP000320146">
    <property type="component" value="Unassembled WGS sequence"/>
</dbReference>
<proteinExistence type="predicted"/>
<feature type="transmembrane region" description="Helical" evidence="1">
    <location>
        <begin position="6"/>
        <end position="27"/>
    </location>
</feature>
<evidence type="ECO:0000256" key="1">
    <source>
        <dbReference type="SAM" id="Phobius"/>
    </source>
</evidence>